<protein>
    <submittedName>
        <fullName evidence="3">Uncharacterized protein</fullName>
    </submittedName>
</protein>
<dbReference type="Pfam" id="PF25372">
    <property type="entry name" value="DUF7885"/>
    <property type="match status" value="1"/>
</dbReference>
<proteinExistence type="predicted"/>
<feature type="domain" description="F-box/LRR-repeat protein 15-like leucin rich repeat" evidence="2">
    <location>
        <begin position="106"/>
        <end position="174"/>
    </location>
</feature>
<dbReference type="InterPro" id="IPR006553">
    <property type="entry name" value="Leu-rich_rpt_Cys-con_subtyp"/>
</dbReference>
<evidence type="ECO:0000313" key="4">
    <source>
        <dbReference type="Proteomes" id="UP000242715"/>
    </source>
</evidence>
<organism evidence="3 4">
    <name type="scientific">Trifolium subterraneum</name>
    <name type="common">Subterranean clover</name>
    <dbReference type="NCBI Taxonomy" id="3900"/>
    <lineage>
        <taxon>Eukaryota</taxon>
        <taxon>Viridiplantae</taxon>
        <taxon>Streptophyta</taxon>
        <taxon>Embryophyta</taxon>
        <taxon>Tracheophyta</taxon>
        <taxon>Spermatophyta</taxon>
        <taxon>Magnoliopsida</taxon>
        <taxon>eudicotyledons</taxon>
        <taxon>Gunneridae</taxon>
        <taxon>Pentapetalae</taxon>
        <taxon>rosids</taxon>
        <taxon>fabids</taxon>
        <taxon>Fabales</taxon>
        <taxon>Fabaceae</taxon>
        <taxon>Papilionoideae</taxon>
        <taxon>50 kb inversion clade</taxon>
        <taxon>NPAAA clade</taxon>
        <taxon>Hologalegina</taxon>
        <taxon>IRL clade</taxon>
        <taxon>Trifolieae</taxon>
        <taxon>Trifolium</taxon>
    </lineage>
</organism>
<gene>
    <name evidence="3" type="ORF">TSUD_403790</name>
</gene>
<evidence type="ECO:0000259" key="2">
    <source>
        <dbReference type="Pfam" id="PF25372"/>
    </source>
</evidence>
<keyword evidence="4" id="KW-1185">Reference proteome</keyword>
<dbReference type="SUPFAM" id="SSF52047">
    <property type="entry name" value="RNI-like"/>
    <property type="match status" value="1"/>
</dbReference>
<dbReference type="GO" id="GO:0031146">
    <property type="term" value="P:SCF-dependent proteasomal ubiquitin-dependent protein catabolic process"/>
    <property type="evidence" value="ECO:0007669"/>
    <property type="project" value="TreeGrafter"/>
</dbReference>
<accession>A0A2Z6PLI8</accession>
<dbReference type="InterPro" id="IPR056845">
    <property type="entry name" value="LRR_Zer-1"/>
</dbReference>
<reference evidence="4" key="1">
    <citation type="journal article" date="2017" name="Front. Plant Sci.">
        <title>Climate Clever Clovers: New Paradigm to Reduce the Environmental Footprint of Ruminants by Breeding Low Methanogenic Forages Utilizing Haplotype Variation.</title>
        <authorList>
            <person name="Kaur P."/>
            <person name="Appels R."/>
            <person name="Bayer P.E."/>
            <person name="Keeble-Gagnere G."/>
            <person name="Wang J."/>
            <person name="Hirakawa H."/>
            <person name="Shirasawa K."/>
            <person name="Vercoe P."/>
            <person name="Stefanova K."/>
            <person name="Durmic Z."/>
            <person name="Nichols P."/>
            <person name="Revell C."/>
            <person name="Isobe S.N."/>
            <person name="Edwards D."/>
            <person name="Erskine W."/>
        </authorList>
    </citation>
    <scope>NUCLEOTIDE SEQUENCE [LARGE SCALE GENOMIC DNA]</scope>
    <source>
        <strain evidence="4">cv. Daliak</strain>
    </source>
</reference>
<sequence length="206" mass="22759">MKYNISDRGAQLVAENYPNLESLNLTRCVKLTDVGLKQLLQKCLSLQSLNLYAVSSFTDEAYKKICHLTHLTFLDLCGAQVKSSVSEDFFAKPYLMHADNRTKFALQNLSDQGLQCISKCKNLVSLNLTWCVRVTDEGVIAVAQSCTSLEFLSLFGIVGVTDKCLEALSKSCSNTITTLDVNGCIGIKEKTKPRRVASVVSIFEML</sequence>
<dbReference type="Proteomes" id="UP000242715">
    <property type="component" value="Unassembled WGS sequence"/>
</dbReference>
<dbReference type="InterPro" id="IPR032675">
    <property type="entry name" value="LRR_dom_sf"/>
</dbReference>
<dbReference type="PANTHER" id="PTHR13318:SF95">
    <property type="entry name" value="F-BOX PROTEIN YLR352W"/>
    <property type="match status" value="1"/>
</dbReference>
<evidence type="ECO:0000259" key="1">
    <source>
        <dbReference type="Pfam" id="PF25013"/>
    </source>
</evidence>
<dbReference type="SMART" id="SM00367">
    <property type="entry name" value="LRR_CC"/>
    <property type="match status" value="4"/>
</dbReference>
<dbReference type="Gene3D" id="3.80.10.10">
    <property type="entry name" value="Ribonuclease Inhibitor"/>
    <property type="match status" value="1"/>
</dbReference>
<name>A0A2Z6PLI8_TRISU</name>
<feature type="domain" description="Zer-1-like leucine-rich repeats region" evidence="1">
    <location>
        <begin position="15"/>
        <end position="82"/>
    </location>
</feature>
<dbReference type="Pfam" id="PF25013">
    <property type="entry name" value="LRR_Zer-1"/>
    <property type="match status" value="1"/>
</dbReference>
<dbReference type="OrthoDB" id="550575at2759"/>
<evidence type="ECO:0000313" key="3">
    <source>
        <dbReference type="EMBL" id="GAU47389.1"/>
    </source>
</evidence>
<dbReference type="EMBL" id="DF974309">
    <property type="protein sequence ID" value="GAU47389.1"/>
    <property type="molecule type" value="Genomic_DNA"/>
</dbReference>
<dbReference type="AlphaFoldDB" id="A0A2Z6PLI8"/>
<dbReference type="InterPro" id="IPR057207">
    <property type="entry name" value="FBXL15_LRR"/>
</dbReference>
<dbReference type="GO" id="GO:0019005">
    <property type="term" value="C:SCF ubiquitin ligase complex"/>
    <property type="evidence" value="ECO:0007669"/>
    <property type="project" value="TreeGrafter"/>
</dbReference>
<dbReference type="PANTHER" id="PTHR13318">
    <property type="entry name" value="PARTNER OF PAIRED, ISOFORM B-RELATED"/>
    <property type="match status" value="1"/>
</dbReference>